<dbReference type="RefSeq" id="WP_151538035.1">
    <property type="nucleotide sequence ID" value="NZ_WBMR01000002.1"/>
</dbReference>
<accession>A0A6L3W6H9</accession>
<evidence type="ECO:0000259" key="3">
    <source>
        <dbReference type="PROSITE" id="PS51677"/>
    </source>
</evidence>
<feature type="domain" description="NodB homology" evidence="3">
    <location>
        <begin position="81"/>
        <end position="247"/>
    </location>
</feature>
<dbReference type="SUPFAM" id="SSF88713">
    <property type="entry name" value="Glycoside hydrolase/deacetylase"/>
    <property type="match status" value="1"/>
</dbReference>
<dbReference type="AlphaFoldDB" id="A0A6L3W6H9"/>
<dbReference type="InterPro" id="IPR002509">
    <property type="entry name" value="NODB_dom"/>
</dbReference>
<name>A0A6L3W6H9_9ACTN</name>
<protein>
    <submittedName>
        <fullName evidence="4">Polysaccharide deacetylase family protein</fullName>
    </submittedName>
</protein>
<gene>
    <name evidence="4" type="ORF">F9B16_01830</name>
</gene>
<comment type="subcellular location">
    <subcellularLocation>
        <location evidence="1">Secreted</location>
    </subcellularLocation>
</comment>
<evidence type="ECO:0000313" key="4">
    <source>
        <dbReference type="EMBL" id="KAB2390008.1"/>
    </source>
</evidence>
<reference evidence="4 5" key="1">
    <citation type="submission" date="2019-09" db="EMBL/GenBank/DDBJ databases">
        <title>Actinomadura physcomitrii sp. nov., a novel actinomycete isolated from moss [Physcomitrium sphaericum (Ludw) Fuernr].</title>
        <authorList>
            <person name="Liu C."/>
            <person name="Zhuang X."/>
        </authorList>
    </citation>
    <scope>NUCLEOTIDE SEQUENCE [LARGE SCALE GENOMIC DNA]</scope>
    <source>
        <strain evidence="4 5">CYP1-1B</strain>
    </source>
</reference>
<comment type="caution">
    <text evidence="4">The sequence shown here is derived from an EMBL/GenBank/DDBJ whole genome shotgun (WGS) entry which is preliminary data.</text>
</comment>
<proteinExistence type="predicted"/>
<sequence>MTVLDDPVSPGTPPEVRQAAAGAAPGWPLVLYFHHVHPTLDHYTSLTPGAFERGLETVLAEYGPALDPADVRADLDPPAGPRVLITFDDGHRDNLEHALPVLDRLGVRALFFVITGLADAAPDRSMTWDEVADLVADGHRAGSHTVTHRKLPALGPDEQRTEITRSLAAVRDRLGDPAPPLAHPYGLRPAAGAVPDGVLAFGTVKAPPRPWTAAPHDIRRTYLPAGREDSWPRLCRDWRRQWWHPSP</sequence>
<keyword evidence="5" id="KW-1185">Reference proteome</keyword>
<dbReference type="CDD" id="cd10918">
    <property type="entry name" value="CE4_NodB_like_5s_6s"/>
    <property type="match status" value="1"/>
</dbReference>
<dbReference type="OrthoDB" id="9782872at2"/>
<dbReference type="PANTHER" id="PTHR34216">
    <property type="match status" value="1"/>
</dbReference>
<dbReference type="Pfam" id="PF01522">
    <property type="entry name" value="Polysacc_deac_1"/>
    <property type="match status" value="1"/>
</dbReference>
<dbReference type="PROSITE" id="PS51677">
    <property type="entry name" value="NODB"/>
    <property type="match status" value="1"/>
</dbReference>
<dbReference type="Proteomes" id="UP000483004">
    <property type="component" value="Unassembled WGS sequence"/>
</dbReference>
<dbReference type="GO" id="GO:0005975">
    <property type="term" value="P:carbohydrate metabolic process"/>
    <property type="evidence" value="ECO:0007669"/>
    <property type="project" value="InterPro"/>
</dbReference>
<dbReference type="InterPro" id="IPR011330">
    <property type="entry name" value="Glyco_hydro/deAcase_b/a-brl"/>
</dbReference>
<evidence type="ECO:0000256" key="2">
    <source>
        <dbReference type="ARBA" id="ARBA00022729"/>
    </source>
</evidence>
<dbReference type="GO" id="GO:0005576">
    <property type="term" value="C:extracellular region"/>
    <property type="evidence" value="ECO:0007669"/>
    <property type="project" value="UniProtKB-SubCell"/>
</dbReference>
<evidence type="ECO:0000256" key="1">
    <source>
        <dbReference type="ARBA" id="ARBA00004613"/>
    </source>
</evidence>
<dbReference type="GO" id="GO:0016810">
    <property type="term" value="F:hydrolase activity, acting on carbon-nitrogen (but not peptide) bonds"/>
    <property type="evidence" value="ECO:0007669"/>
    <property type="project" value="InterPro"/>
</dbReference>
<dbReference type="PANTHER" id="PTHR34216:SF3">
    <property type="entry name" value="POLY-BETA-1,6-N-ACETYL-D-GLUCOSAMINE N-DEACETYLASE"/>
    <property type="match status" value="1"/>
</dbReference>
<keyword evidence="2" id="KW-0732">Signal</keyword>
<dbReference type="EMBL" id="WBMR01000002">
    <property type="protein sequence ID" value="KAB2390008.1"/>
    <property type="molecule type" value="Genomic_DNA"/>
</dbReference>
<dbReference type="InterPro" id="IPR051398">
    <property type="entry name" value="Polysacch_Deacetylase"/>
</dbReference>
<organism evidence="4 5">
    <name type="scientific">Actinomadura montaniterrae</name>
    <dbReference type="NCBI Taxonomy" id="1803903"/>
    <lineage>
        <taxon>Bacteria</taxon>
        <taxon>Bacillati</taxon>
        <taxon>Actinomycetota</taxon>
        <taxon>Actinomycetes</taxon>
        <taxon>Streptosporangiales</taxon>
        <taxon>Thermomonosporaceae</taxon>
        <taxon>Actinomadura</taxon>
    </lineage>
</organism>
<evidence type="ECO:0000313" key="5">
    <source>
        <dbReference type="Proteomes" id="UP000483004"/>
    </source>
</evidence>
<dbReference type="Gene3D" id="3.20.20.370">
    <property type="entry name" value="Glycoside hydrolase/deacetylase"/>
    <property type="match status" value="1"/>
</dbReference>